<dbReference type="EMBL" id="RCTJ01000064">
    <property type="protein sequence ID" value="RLQ13174.1"/>
    <property type="molecule type" value="Genomic_DNA"/>
</dbReference>
<accession>A0A0K9HYA8</accession>
<dbReference type="OrthoDB" id="2971990at2"/>
<feature type="transmembrane region" description="Helical" evidence="1">
    <location>
        <begin position="57"/>
        <end position="76"/>
    </location>
</feature>
<evidence type="ECO:0000256" key="1">
    <source>
        <dbReference type="SAM" id="Phobius"/>
    </source>
</evidence>
<dbReference type="EMBL" id="LUCS01000027">
    <property type="protein sequence ID" value="KAF6510995.1"/>
    <property type="molecule type" value="Genomic_DNA"/>
</dbReference>
<keyword evidence="7" id="KW-1185">Reference proteome</keyword>
<protein>
    <submittedName>
        <fullName evidence="3">Uncharacterized protein</fullName>
    </submittedName>
</protein>
<evidence type="ECO:0000313" key="4">
    <source>
        <dbReference type="EMBL" id="RLQ13174.1"/>
    </source>
</evidence>
<reference evidence="4 6" key="3">
    <citation type="submission" date="2018-10" db="EMBL/GenBank/DDBJ databases">
        <title>Geobacillus stearothermophilus in processing lines of powdered infant formula.</title>
        <authorList>
            <person name="Rhee M.S."/>
            <person name="Choi I.-G."/>
            <person name="Cho T.J."/>
            <person name="Park B."/>
        </authorList>
    </citation>
    <scope>NUCLEOTIDE SEQUENCE [LARGE SCALE GENOMIC DNA]</scope>
    <source>
        <strain evidence="4 6">FHS-PPGT130</strain>
    </source>
</reference>
<proteinExistence type="predicted"/>
<evidence type="ECO:0000313" key="3">
    <source>
        <dbReference type="EMBL" id="KYD27142.1"/>
    </source>
</evidence>
<dbReference type="Proteomes" id="UP000773850">
    <property type="component" value="Unassembled WGS sequence"/>
</dbReference>
<reference evidence="3 5" key="1">
    <citation type="submission" date="2016-01" db="EMBL/GenBank/DDBJ databases">
        <title>Draft Genome Sequences of Seven Thermophilic Sporeformers Isolated from Foods.</title>
        <authorList>
            <person name="Berendsen E.M."/>
            <person name="Wells-Bennik M.H."/>
            <person name="Krawcyk A.O."/>
            <person name="De Jong A."/>
            <person name="Holsappel S."/>
            <person name="Eijlander R.T."/>
            <person name="Kuipers O.P."/>
        </authorList>
    </citation>
    <scope>NUCLEOTIDE SEQUENCE [LARGE SCALE GENOMIC DNA]</scope>
    <source>
        <strain evidence="3 5">B4109</strain>
    </source>
</reference>
<keyword evidence="1" id="KW-0812">Transmembrane</keyword>
<dbReference type="RefSeq" id="WP_049624322.1">
    <property type="nucleotide sequence ID" value="NZ_JARMRZ010000016.1"/>
</dbReference>
<comment type="caution">
    <text evidence="3">The sequence shown here is derived from an EMBL/GenBank/DDBJ whole genome shotgun (WGS) entry which is preliminary data.</text>
</comment>
<evidence type="ECO:0000313" key="5">
    <source>
        <dbReference type="Proteomes" id="UP000075424"/>
    </source>
</evidence>
<dbReference type="Proteomes" id="UP000075424">
    <property type="component" value="Unassembled WGS sequence"/>
</dbReference>
<organism evidence="3 5">
    <name type="scientific">Geobacillus stearothermophilus</name>
    <name type="common">Bacillus stearothermophilus</name>
    <dbReference type="NCBI Taxonomy" id="1422"/>
    <lineage>
        <taxon>Bacteria</taxon>
        <taxon>Bacillati</taxon>
        <taxon>Bacillota</taxon>
        <taxon>Bacilli</taxon>
        <taxon>Bacillales</taxon>
        <taxon>Anoxybacillaceae</taxon>
        <taxon>Geobacillus</taxon>
    </lineage>
</organism>
<name>A0A0K9HYA8_GEOSE</name>
<reference evidence="2 7" key="2">
    <citation type="submission" date="2016-03" db="EMBL/GenBank/DDBJ databases">
        <title>Spore heat resistance.</title>
        <authorList>
            <person name="Boekhorst J."/>
            <person name="Berendsen E.M."/>
            <person name="Wells-Bennik M.H."/>
            <person name="Kuipers O.P."/>
        </authorList>
    </citation>
    <scope>NUCLEOTIDE SEQUENCE [LARGE SCALE GENOMIC DNA]</scope>
    <source>
        <strain evidence="2 7">GS8</strain>
    </source>
</reference>
<evidence type="ECO:0000313" key="2">
    <source>
        <dbReference type="EMBL" id="KAF6510995.1"/>
    </source>
</evidence>
<keyword evidence="1" id="KW-1133">Transmembrane helix</keyword>
<dbReference type="AlphaFoldDB" id="A0A0K9HYA8"/>
<evidence type="ECO:0000313" key="7">
    <source>
        <dbReference type="Proteomes" id="UP000773850"/>
    </source>
</evidence>
<dbReference type="EMBL" id="LQYV01000056">
    <property type="protein sequence ID" value="KYD27142.1"/>
    <property type="molecule type" value="Genomic_DNA"/>
</dbReference>
<dbReference type="GeneID" id="89612542"/>
<dbReference type="Proteomes" id="UP000266922">
    <property type="component" value="Unassembled WGS sequence"/>
</dbReference>
<keyword evidence="1" id="KW-0472">Membrane</keyword>
<gene>
    <name evidence="3" type="ORF">B4109_0512</name>
    <name evidence="4" type="ORF">D9548_13150</name>
    <name evidence="2" type="ORF">GS8_1666</name>
</gene>
<dbReference type="PATRIC" id="fig|1422.14.peg.1200"/>
<evidence type="ECO:0000313" key="6">
    <source>
        <dbReference type="Proteomes" id="UP000266922"/>
    </source>
</evidence>
<sequence length="83" mass="9940">MKGSRKEERHETQRTEEIQRMDDRVFSPVEELDRIAAGGAMKREALDWRGFPRWIRYVGYIAFAFFVIVPLMAWLWNVYIDTS</sequence>